<dbReference type="Proteomes" id="UP000595437">
    <property type="component" value="Chromosome 1"/>
</dbReference>
<evidence type="ECO:0000313" key="1">
    <source>
        <dbReference type="EMBL" id="QQP56481.1"/>
    </source>
</evidence>
<dbReference type="AlphaFoldDB" id="A0A7T8QVF7"/>
<name>A0A7T8QVF7_CALRO</name>
<organism evidence="1 2">
    <name type="scientific">Caligus rogercresseyi</name>
    <name type="common">Sea louse</name>
    <dbReference type="NCBI Taxonomy" id="217165"/>
    <lineage>
        <taxon>Eukaryota</taxon>
        <taxon>Metazoa</taxon>
        <taxon>Ecdysozoa</taxon>
        <taxon>Arthropoda</taxon>
        <taxon>Crustacea</taxon>
        <taxon>Multicrustacea</taxon>
        <taxon>Hexanauplia</taxon>
        <taxon>Copepoda</taxon>
        <taxon>Siphonostomatoida</taxon>
        <taxon>Caligidae</taxon>
        <taxon>Caligus</taxon>
    </lineage>
</organism>
<sequence>MLGDGEGPHVLVDIPEAQVTVIHLFCTGSTVHVFQSAWTRIRTSRSRDIFFGVD</sequence>
<reference evidence="2" key="1">
    <citation type="submission" date="2021-01" db="EMBL/GenBank/DDBJ databases">
        <title>Caligus Genome Assembly.</title>
        <authorList>
            <person name="Gallardo-Escarate C."/>
        </authorList>
    </citation>
    <scope>NUCLEOTIDE SEQUENCE [LARGE SCALE GENOMIC DNA]</scope>
</reference>
<evidence type="ECO:0000313" key="2">
    <source>
        <dbReference type="Proteomes" id="UP000595437"/>
    </source>
</evidence>
<gene>
    <name evidence="1" type="ORF">FKW44_001160</name>
</gene>
<dbReference type="EMBL" id="CP045890">
    <property type="protein sequence ID" value="QQP56481.1"/>
    <property type="molecule type" value="Genomic_DNA"/>
</dbReference>
<accession>A0A7T8QVF7</accession>
<proteinExistence type="predicted"/>
<protein>
    <submittedName>
        <fullName evidence="1">Uncharacterized protein</fullName>
    </submittedName>
</protein>
<keyword evidence="2" id="KW-1185">Reference proteome</keyword>